<feature type="transmembrane region" description="Helical" evidence="2">
    <location>
        <begin position="185"/>
        <end position="205"/>
    </location>
</feature>
<dbReference type="InterPro" id="IPR011622">
    <property type="entry name" value="7TMR_DISM_rcpt_extracell_dom2"/>
</dbReference>
<keyword evidence="3" id="KW-0732">Signal</keyword>
<dbReference type="InterPro" id="IPR001932">
    <property type="entry name" value="PPM-type_phosphatase-like_dom"/>
</dbReference>
<dbReference type="InterPro" id="IPR011623">
    <property type="entry name" value="7TMR_DISM_rcpt_extracell_dom1"/>
</dbReference>
<proteinExistence type="predicted"/>
<feature type="transmembrane region" description="Helical" evidence="2">
    <location>
        <begin position="302"/>
        <end position="325"/>
    </location>
</feature>
<dbReference type="Pfam" id="PF07696">
    <property type="entry name" value="7TMR-DISMED2"/>
    <property type="match status" value="1"/>
</dbReference>
<dbReference type="PATRIC" id="fig|1218565.3.peg.1213"/>
<feature type="chain" id="PRO_5004076691" evidence="3">
    <location>
        <begin position="24"/>
        <end position="643"/>
    </location>
</feature>
<dbReference type="EMBL" id="ANIK01000026">
    <property type="protein sequence ID" value="EMJ96340.1"/>
    <property type="molecule type" value="Genomic_DNA"/>
</dbReference>
<dbReference type="Proteomes" id="UP000011988">
    <property type="component" value="Unassembled WGS sequence"/>
</dbReference>
<reference evidence="5 6" key="1">
    <citation type="submission" date="2013-01" db="EMBL/GenBank/DDBJ databases">
        <authorList>
            <person name="Harkins D.M."/>
            <person name="Durkin A.S."/>
            <person name="Brinkac L.M."/>
            <person name="Haft D.H."/>
            <person name="Selengut J.D."/>
            <person name="Sanka R."/>
            <person name="DePew J."/>
            <person name="Purushe J."/>
            <person name="Galloway R.L."/>
            <person name="Vinetz J.M."/>
            <person name="Sutton G.G."/>
            <person name="Nierman W.C."/>
            <person name="Fouts D.E."/>
        </authorList>
    </citation>
    <scope>NUCLEOTIDE SEQUENCE [LARGE SCALE GENOMIC DNA]</scope>
    <source>
        <strain evidence="5 6">79601</strain>
    </source>
</reference>
<dbReference type="AlphaFoldDB" id="M6DCP3"/>
<dbReference type="SUPFAM" id="SSF81606">
    <property type="entry name" value="PP2C-like"/>
    <property type="match status" value="1"/>
</dbReference>
<organism evidence="5 6">
    <name type="scientific">Leptospira alstonii serovar Sichuan str. 79601</name>
    <dbReference type="NCBI Taxonomy" id="1218565"/>
    <lineage>
        <taxon>Bacteria</taxon>
        <taxon>Pseudomonadati</taxon>
        <taxon>Spirochaetota</taxon>
        <taxon>Spirochaetia</taxon>
        <taxon>Leptospirales</taxon>
        <taxon>Leptospiraceae</taxon>
        <taxon>Leptospira</taxon>
    </lineage>
</organism>
<gene>
    <name evidence="5" type="ORF">LEP1GSC194_3262</name>
</gene>
<dbReference type="PANTHER" id="PTHR43156:SF2">
    <property type="entry name" value="STAGE II SPORULATION PROTEIN E"/>
    <property type="match status" value="1"/>
</dbReference>
<feature type="transmembrane region" description="Helical" evidence="2">
    <location>
        <begin position="212"/>
        <end position="233"/>
    </location>
</feature>
<feature type="transmembrane region" description="Helical" evidence="2">
    <location>
        <begin position="278"/>
        <end position="296"/>
    </location>
</feature>
<accession>M6DCP3</accession>
<feature type="transmembrane region" description="Helical" evidence="2">
    <location>
        <begin position="365"/>
        <end position="386"/>
    </location>
</feature>
<comment type="caution">
    <text evidence="5">The sequence shown here is derived from an EMBL/GenBank/DDBJ whole genome shotgun (WGS) entry which is preliminary data.</text>
</comment>
<keyword evidence="2" id="KW-0812">Transmembrane</keyword>
<feature type="transmembrane region" description="Helical" evidence="2">
    <location>
        <begin position="337"/>
        <end position="359"/>
    </location>
</feature>
<protein>
    <submittedName>
        <fullName evidence="5">Stage II sporulation protein E</fullName>
    </submittedName>
</protein>
<keyword evidence="2" id="KW-0472">Membrane</keyword>
<evidence type="ECO:0000256" key="3">
    <source>
        <dbReference type="SAM" id="SignalP"/>
    </source>
</evidence>
<dbReference type="Pfam" id="PF07228">
    <property type="entry name" value="SpoIIE"/>
    <property type="match status" value="1"/>
</dbReference>
<evidence type="ECO:0000313" key="5">
    <source>
        <dbReference type="EMBL" id="EMJ96340.1"/>
    </source>
</evidence>
<dbReference type="SMART" id="SM00331">
    <property type="entry name" value="PP2C_SIG"/>
    <property type="match status" value="1"/>
</dbReference>
<dbReference type="Pfam" id="PF07695">
    <property type="entry name" value="7TMR-DISM_7TM"/>
    <property type="match status" value="1"/>
</dbReference>
<dbReference type="GO" id="GO:0016791">
    <property type="term" value="F:phosphatase activity"/>
    <property type="evidence" value="ECO:0007669"/>
    <property type="project" value="TreeGrafter"/>
</dbReference>
<feature type="domain" description="PPM-type phosphatase" evidence="4">
    <location>
        <begin position="425"/>
        <end position="636"/>
    </location>
</feature>
<evidence type="ECO:0000256" key="2">
    <source>
        <dbReference type="SAM" id="Phobius"/>
    </source>
</evidence>
<keyword evidence="2" id="KW-1133">Transmembrane helix</keyword>
<dbReference type="InterPro" id="IPR052016">
    <property type="entry name" value="Bact_Sigma-Reg"/>
</dbReference>
<evidence type="ECO:0000313" key="6">
    <source>
        <dbReference type="Proteomes" id="UP000011988"/>
    </source>
</evidence>
<evidence type="ECO:0000259" key="4">
    <source>
        <dbReference type="SMART" id="SM00331"/>
    </source>
</evidence>
<dbReference type="OrthoDB" id="319881at2"/>
<dbReference type="PANTHER" id="PTHR43156">
    <property type="entry name" value="STAGE II SPORULATION PROTEIN E-RELATED"/>
    <property type="match status" value="1"/>
</dbReference>
<feature type="transmembrane region" description="Helical" evidence="2">
    <location>
        <begin position="239"/>
        <end position="258"/>
    </location>
</feature>
<evidence type="ECO:0000256" key="1">
    <source>
        <dbReference type="ARBA" id="ARBA00022801"/>
    </source>
</evidence>
<dbReference type="InterPro" id="IPR036457">
    <property type="entry name" value="PPM-type-like_dom_sf"/>
</dbReference>
<dbReference type="Gene3D" id="2.60.40.2380">
    <property type="match status" value="1"/>
</dbReference>
<keyword evidence="1" id="KW-0378">Hydrolase</keyword>
<sequence>MVRKVLLAIGVSLYAVIANPLLAQEIDVAAIRQNVPIQRYVQVLTLAHKSELAEARRGGQPWKKPGEKARGFPIGVGDVWVSFTVKNSTRKKGQWMLECYPATIDYVDAYIVRPGGVEEFVAGDRLPARQWKVYNRSPAFPVDLAGGESAEVYVRLRVSAPFDASLELMDSEAFSRKAIRESVIFGLYFGGLFFLFVLSSVLYFLQRWRTFLFYSLYVATVGFLQAARCGLVAELAPWGGTWLANEGLVISGMIAMALSAAYSREFLNTRKNMPRVDLAFRILIAAILCAPVLFALEQETMLIALGRGSVPCLASLLLIAAVIAIRRKIYQAKFFCIGWGSFFAFTLAQIASSLGILPVGFLLRYGLMMGILVEATIFSLALALRVRESISFASKQRAELASYQKEMELVRVAQNRIFPAKVPRLSGLTIETRYLPYSAVGGDFYSYHILGEERIGILIADVAGHGLPAALDATMVHSAFVGAERHAAAPDKLLDSMNRYLVPLVEYRFVSADYVVLDMAKKQIISATAGHPAPLILRGNQVQSLDSMGYLLGFRAEIEFPTHTSVLQPGDRLILYTDGIYEWAKGQANEMGYDVFLKTIARCSTFTGQLFIDNLLSQMNLHGQPEDDVTLLVVDIESKVSKV</sequence>
<dbReference type="Gene3D" id="3.60.40.10">
    <property type="entry name" value="PPM-type phosphatase domain"/>
    <property type="match status" value="1"/>
</dbReference>
<name>M6DCP3_9LEPT</name>
<feature type="signal peptide" evidence="3">
    <location>
        <begin position="1"/>
        <end position="23"/>
    </location>
</feature>